<feature type="region of interest" description="Disordered" evidence="1">
    <location>
        <begin position="71"/>
        <end position="122"/>
    </location>
</feature>
<feature type="compositionally biased region" description="Polar residues" evidence="1">
    <location>
        <begin position="92"/>
        <end position="104"/>
    </location>
</feature>
<organism evidence="2 3">
    <name type="scientific">Karstenula rhodostoma CBS 690.94</name>
    <dbReference type="NCBI Taxonomy" id="1392251"/>
    <lineage>
        <taxon>Eukaryota</taxon>
        <taxon>Fungi</taxon>
        <taxon>Dikarya</taxon>
        <taxon>Ascomycota</taxon>
        <taxon>Pezizomycotina</taxon>
        <taxon>Dothideomycetes</taxon>
        <taxon>Pleosporomycetidae</taxon>
        <taxon>Pleosporales</taxon>
        <taxon>Massarineae</taxon>
        <taxon>Didymosphaeriaceae</taxon>
        <taxon>Karstenula</taxon>
    </lineage>
</organism>
<feature type="compositionally biased region" description="Polar residues" evidence="1">
    <location>
        <begin position="75"/>
        <end position="85"/>
    </location>
</feature>
<accession>A0A9P4PUH8</accession>
<dbReference type="AlphaFoldDB" id="A0A9P4PUH8"/>
<evidence type="ECO:0000313" key="2">
    <source>
        <dbReference type="EMBL" id="KAF2450510.1"/>
    </source>
</evidence>
<gene>
    <name evidence="2" type="ORF">P171DRAFT_479595</name>
</gene>
<keyword evidence="3" id="KW-1185">Reference proteome</keyword>
<reference evidence="2" key="1">
    <citation type="journal article" date="2020" name="Stud. Mycol.">
        <title>101 Dothideomycetes genomes: a test case for predicting lifestyles and emergence of pathogens.</title>
        <authorList>
            <person name="Haridas S."/>
            <person name="Albert R."/>
            <person name="Binder M."/>
            <person name="Bloem J."/>
            <person name="Labutti K."/>
            <person name="Salamov A."/>
            <person name="Andreopoulos B."/>
            <person name="Baker S."/>
            <person name="Barry K."/>
            <person name="Bills G."/>
            <person name="Bluhm B."/>
            <person name="Cannon C."/>
            <person name="Castanera R."/>
            <person name="Culley D."/>
            <person name="Daum C."/>
            <person name="Ezra D."/>
            <person name="Gonzalez J."/>
            <person name="Henrissat B."/>
            <person name="Kuo A."/>
            <person name="Liang C."/>
            <person name="Lipzen A."/>
            <person name="Lutzoni F."/>
            <person name="Magnuson J."/>
            <person name="Mondo S."/>
            <person name="Nolan M."/>
            <person name="Ohm R."/>
            <person name="Pangilinan J."/>
            <person name="Park H.-J."/>
            <person name="Ramirez L."/>
            <person name="Alfaro M."/>
            <person name="Sun H."/>
            <person name="Tritt A."/>
            <person name="Yoshinaga Y."/>
            <person name="Zwiers L.-H."/>
            <person name="Turgeon B."/>
            <person name="Goodwin S."/>
            <person name="Spatafora J."/>
            <person name="Crous P."/>
            <person name="Grigoriev I."/>
        </authorList>
    </citation>
    <scope>NUCLEOTIDE SEQUENCE</scope>
    <source>
        <strain evidence="2">CBS 690.94</strain>
    </source>
</reference>
<sequence length="122" mass="12931">MPARQATLTAAFGGPACLRIPPISKLGVDGFAQRALMTARSIKPVSRLAGTAQGRRLMAVILVLEEAWSPGRAANRTSEAPSHVNQRPPPAQTRSEGPNSQRTSRPVAVSHIEPADYRLGGV</sequence>
<name>A0A9P4PUH8_9PLEO</name>
<proteinExistence type="predicted"/>
<dbReference type="EMBL" id="MU001493">
    <property type="protein sequence ID" value="KAF2450510.1"/>
    <property type="molecule type" value="Genomic_DNA"/>
</dbReference>
<comment type="caution">
    <text evidence="2">The sequence shown here is derived from an EMBL/GenBank/DDBJ whole genome shotgun (WGS) entry which is preliminary data.</text>
</comment>
<evidence type="ECO:0000313" key="3">
    <source>
        <dbReference type="Proteomes" id="UP000799764"/>
    </source>
</evidence>
<dbReference type="Proteomes" id="UP000799764">
    <property type="component" value="Unassembled WGS sequence"/>
</dbReference>
<protein>
    <submittedName>
        <fullName evidence="2">Uncharacterized protein</fullName>
    </submittedName>
</protein>
<evidence type="ECO:0000256" key="1">
    <source>
        <dbReference type="SAM" id="MobiDB-lite"/>
    </source>
</evidence>